<dbReference type="SUPFAM" id="SSF48726">
    <property type="entry name" value="Immunoglobulin"/>
    <property type="match status" value="1"/>
</dbReference>
<keyword evidence="6" id="KW-1133">Transmembrane helix</keyword>
<name>A0A452REH1_URSAM</name>
<comment type="subcellular location">
    <subcellularLocation>
        <location evidence="1">Membrane</location>
    </subcellularLocation>
</comment>
<organism evidence="9 10">
    <name type="scientific">Ursus americanus</name>
    <name type="common">American black bear</name>
    <name type="synonym">Euarctos americanus</name>
    <dbReference type="NCBI Taxonomy" id="9643"/>
    <lineage>
        <taxon>Eukaryota</taxon>
        <taxon>Metazoa</taxon>
        <taxon>Chordata</taxon>
        <taxon>Craniata</taxon>
        <taxon>Vertebrata</taxon>
        <taxon>Euteleostomi</taxon>
        <taxon>Mammalia</taxon>
        <taxon>Eutheria</taxon>
        <taxon>Laurasiatheria</taxon>
        <taxon>Carnivora</taxon>
        <taxon>Caniformia</taxon>
        <taxon>Ursidae</taxon>
        <taxon>Ursus</taxon>
    </lineage>
</organism>
<dbReference type="AlphaFoldDB" id="A0A452REH1"/>
<evidence type="ECO:0000256" key="6">
    <source>
        <dbReference type="SAM" id="Phobius"/>
    </source>
</evidence>
<dbReference type="InterPro" id="IPR013783">
    <property type="entry name" value="Ig-like_fold"/>
</dbReference>
<dbReference type="PANTHER" id="PTHR11860:SF115">
    <property type="entry name" value="IMMUNOGLOBULIN SUBTYPE DOMAIN-CONTAINING PROTEIN"/>
    <property type="match status" value="1"/>
</dbReference>
<dbReference type="GO" id="GO:0005886">
    <property type="term" value="C:plasma membrane"/>
    <property type="evidence" value="ECO:0007669"/>
    <property type="project" value="TreeGrafter"/>
</dbReference>
<evidence type="ECO:0000313" key="9">
    <source>
        <dbReference type="Ensembl" id="ENSUAMP00000017148.1"/>
    </source>
</evidence>
<proteinExistence type="predicted"/>
<dbReference type="PROSITE" id="PS50835">
    <property type="entry name" value="IG_LIKE"/>
    <property type="match status" value="1"/>
</dbReference>
<evidence type="ECO:0000256" key="4">
    <source>
        <dbReference type="ARBA" id="ARBA00023136"/>
    </source>
</evidence>
<feature type="signal peptide" evidence="7">
    <location>
        <begin position="1"/>
        <end position="24"/>
    </location>
</feature>
<dbReference type="InterPro" id="IPR013106">
    <property type="entry name" value="Ig_V-set"/>
</dbReference>
<accession>A0A452REH1</accession>
<dbReference type="FunFam" id="2.60.40.10:FF:000370">
    <property type="entry name" value="CMRF35-like molecule 1"/>
    <property type="match status" value="1"/>
</dbReference>
<dbReference type="Gene3D" id="2.60.40.10">
    <property type="entry name" value="Immunoglobulins"/>
    <property type="match status" value="1"/>
</dbReference>
<dbReference type="Proteomes" id="UP000291022">
    <property type="component" value="Unassembled WGS sequence"/>
</dbReference>
<protein>
    <recommendedName>
        <fullName evidence="8">Ig-like domain-containing protein</fullName>
    </recommendedName>
</protein>
<dbReference type="STRING" id="9643.ENSUAMP00000017148"/>
<dbReference type="GO" id="GO:0004888">
    <property type="term" value="F:transmembrane signaling receptor activity"/>
    <property type="evidence" value="ECO:0007669"/>
    <property type="project" value="TreeGrafter"/>
</dbReference>
<feature type="chain" id="PRO_5019207481" description="Ig-like domain-containing protein" evidence="7">
    <location>
        <begin position="25"/>
        <end position="190"/>
    </location>
</feature>
<evidence type="ECO:0000256" key="7">
    <source>
        <dbReference type="SAM" id="SignalP"/>
    </source>
</evidence>
<dbReference type="SMART" id="SM00409">
    <property type="entry name" value="IG"/>
    <property type="match status" value="1"/>
</dbReference>
<keyword evidence="5" id="KW-1015">Disulfide bond</keyword>
<evidence type="ECO:0000256" key="5">
    <source>
        <dbReference type="ARBA" id="ARBA00023157"/>
    </source>
</evidence>
<keyword evidence="2 6" id="KW-0812">Transmembrane</keyword>
<dbReference type="Ensembl" id="ENSUAMT00000019189.1">
    <property type="protein sequence ID" value="ENSUAMP00000017148.1"/>
    <property type="gene ID" value="ENSUAMG00000013602.1"/>
</dbReference>
<dbReference type="PANTHER" id="PTHR11860">
    <property type="entry name" value="POLYMERIC-IMMUNOGLOBULIN RECEPTOR"/>
    <property type="match status" value="1"/>
</dbReference>
<evidence type="ECO:0000313" key="10">
    <source>
        <dbReference type="Proteomes" id="UP000291022"/>
    </source>
</evidence>
<feature type="domain" description="Ig-like" evidence="8">
    <location>
        <begin position="20"/>
        <end position="108"/>
    </location>
</feature>
<evidence type="ECO:0000256" key="3">
    <source>
        <dbReference type="ARBA" id="ARBA00022729"/>
    </source>
</evidence>
<reference evidence="9" key="2">
    <citation type="submission" date="2025-08" db="UniProtKB">
        <authorList>
            <consortium name="Ensembl"/>
        </authorList>
    </citation>
    <scope>IDENTIFICATION</scope>
</reference>
<evidence type="ECO:0000256" key="2">
    <source>
        <dbReference type="ARBA" id="ARBA00022692"/>
    </source>
</evidence>
<keyword evidence="3 7" id="KW-0732">Signal</keyword>
<dbReference type="InterPro" id="IPR003599">
    <property type="entry name" value="Ig_sub"/>
</dbReference>
<keyword evidence="4 6" id="KW-0472">Membrane</keyword>
<reference evidence="10" key="1">
    <citation type="submission" date="2016-06" db="EMBL/GenBank/DDBJ databases">
        <title>De novo assembly and RNA-Seq shows season-dependent expression and editing in black bear kidneys.</title>
        <authorList>
            <person name="Korstanje R."/>
            <person name="Srivastava A."/>
            <person name="Sarsani V.K."/>
            <person name="Sheehan S.M."/>
            <person name="Seger R.L."/>
            <person name="Barter M.E."/>
            <person name="Lindqvist C."/>
            <person name="Brody L.C."/>
            <person name="Mullikin J.C."/>
        </authorList>
    </citation>
    <scope>NUCLEOTIDE SEQUENCE [LARGE SCALE GENOMIC DNA]</scope>
</reference>
<evidence type="ECO:0000259" key="8">
    <source>
        <dbReference type="PROSITE" id="PS50835"/>
    </source>
</evidence>
<feature type="transmembrane region" description="Helical" evidence="6">
    <location>
        <begin position="153"/>
        <end position="176"/>
    </location>
</feature>
<dbReference type="Pfam" id="PF07686">
    <property type="entry name" value="V-set"/>
    <property type="match status" value="1"/>
</dbReference>
<dbReference type="CDD" id="cd05716">
    <property type="entry name" value="IgV_pIgR_like"/>
    <property type="match status" value="1"/>
</dbReference>
<evidence type="ECO:0000256" key="1">
    <source>
        <dbReference type="ARBA" id="ARBA00004370"/>
    </source>
</evidence>
<dbReference type="InterPro" id="IPR036179">
    <property type="entry name" value="Ig-like_dom_sf"/>
</dbReference>
<dbReference type="InterPro" id="IPR007110">
    <property type="entry name" value="Ig-like_dom"/>
</dbReference>
<dbReference type="InterPro" id="IPR050671">
    <property type="entry name" value="CD300_family_receptors"/>
</dbReference>
<reference evidence="9" key="3">
    <citation type="submission" date="2025-09" db="UniProtKB">
        <authorList>
            <consortium name="Ensembl"/>
        </authorList>
    </citation>
    <scope>IDENTIFICATION</scope>
</reference>
<keyword evidence="10" id="KW-1185">Reference proteome</keyword>
<sequence>MTPGNGRPWLPVALLLLQVPGCSSLSGPNSTMGTVGGSLSVQCRYKEKFRETAKYWCKTPCLRDIVVTKEADREVRTGRVSIRDHRADLTFTVTLENLTEDDAGTYRCGMDTSGLPGYMIDLTFRVVVSVSPGELCTPLPHRPDMCFSLSPNIYFLLLVFLEVPVLLSMLSAVLWVNRPQGPWVEVDSAG</sequence>
<dbReference type="GeneTree" id="ENSGT00940000159622"/>